<organism evidence="1 2">
    <name type="scientific">Fodinibius halophilus</name>
    <dbReference type="NCBI Taxonomy" id="1736908"/>
    <lineage>
        <taxon>Bacteria</taxon>
        <taxon>Pseudomonadati</taxon>
        <taxon>Balneolota</taxon>
        <taxon>Balneolia</taxon>
        <taxon>Balneolales</taxon>
        <taxon>Balneolaceae</taxon>
        <taxon>Fodinibius</taxon>
    </lineage>
</organism>
<dbReference type="Proteomes" id="UP000479132">
    <property type="component" value="Unassembled WGS sequence"/>
</dbReference>
<dbReference type="EMBL" id="JAALLS010000005">
    <property type="protein sequence ID" value="NGP87803.1"/>
    <property type="molecule type" value="Genomic_DNA"/>
</dbReference>
<accession>A0A6M1T550</accession>
<keyword evidence="2" id="KW-1185">Reference proteome</keyword>
<evidence type="ECO:0000313" key="1">
    <source>
        <dbReference type="EMBL" id="NGP87803.1"/>
    </source>
</evidence>
<evidence type="ECO:0000313" key="2">
    <source>
        <dbReference type="Proteomes" id="UP000479132"/>
    </source>
</evidence>
<evidence type="ECO:0008006" key="3">
    <source>
        <dbReference type="Google" id="ProtNLM"/>
    </source>
</evidence>
<sequence>MIQKLKKLNTKNILIVFICYLFIHAYGKHLKAQAVIGARELAMGQATTALQETSWSMFANPAMMSQENPNAAFFGVRYFGFSEVTDMAVSVTYPTEFGVIGAGAHRYGFDLFNENRLRLGYKNELMGFHYGVILNYSHVAQDINNGSAGALGVDVGVAAPITSDLWLGAKATNVNQPAYGSRNNEKLPRDLSIGLSYYLSDIALFSADVYKDVQFPISYRAGVEMAIIGGLKGRVGVTTSPQTFTAGIGYVMSSWSANIAVQRHENQVLGYSPALDFKISW</sequence>
<proteinExistence type="predicted"/>
<gene>
    <name evidence="1" type="ORF">G3569_05525</name>
</gene>
<protein>
    <recommendedName>
        <fullName evidence="3">PorV/PorQ family protein</fullName>
    </recommendedName>
</protein>
<dbReference type="SUPFAM" id="SSF56935">
    <property type="entry name" value="Porins"/>
    <property type="match status" value="1"/>
</dbReference>
<name>A0A6M1T550_9BACT</name>
<comment type="caution">
    <text evidence="1">The sequence shown here is derived from an EMBL/GenBank/DDBJ whole genome shotgun (WGS) entry which is preliminary data.</text>
</comment>
<dbReference type="RefSeq" id="WP_165266890.1">
    <property type="nucleotide sequence ID" value="NZ_JAALLS010000005.1"/>
</dbReference>
<reference evidence="1 2" key="1">
    <citation type="submission" date="2020-02" db="EMBL/GenBank/DDBJ databases">
        <title>Aliifodinibius halophilus 2W32, complete genome.</title>
        <authorList>
            <person name="Li Y."/>
            <person name="Wu S."/>
        </authorList>
    </citation>
    <scope>NUCLEOTIDE SEQUENCE [LARGE SCALE GENOMIC DNA]</scope>
    <source>
        <strain evidence="1 2">2W32</strain>
    </source>
</reference>
<dbReference type="AlphaFoldDB" id="A0A6M1T550"/>